<evidence type="ECO:0000256" key="9">
    <source>
        <dbReference type="ARBA" id="ARBA00023033"/>
    </source>
</evidence>
<dbReference type="EMBL" id="GEVM01018960">
    <property type="protein sequence ID" value="JAU86978.1"/>
    <property type="molecule type" value="Transcribed_RNA"/>
</dbReference>
<dbReference type="GO" id="GO:0020037">
    <property type="term" value="F:heme binding"/>
    <property type="evidence" value="ECO:0007669"/>
    <property type="project" value="InterPro"/>
</dbReference>
<keyword evidence="4" id="KW-0408">Iron</keyword>
<evidence type="ECO:0000256" key="5">
    <source>
        <dbReference type="ARBA" id="ARBA00022692"/>
    </source>
</evidence>
<dbReference type="Pfam" id="PF00067">
    <property type="entry name" value="p450"/>
    <property type="match status" value="1"/>
</dbReference>
<sequence length="154" mass="17552">MKVLTWWMCCWKLMETKTQSLTSLGSRNHIKALFVDLLIAGTDTSTHAIQWTMAEIINTPNVLEKLREEIDSVVGKARLIQEKDLPNLPYLQAVVKEPEEFKPERFQNSGQEEETREEVLKYLPFGSGRRGYPGTSLAYVSVENAIGVMVQCFD</sequence>
<comment type="subcellular location">
    <subcellularLocation>
        <location evidence="2">Membrane</location>
        <topology evidence="2">Single-pass membrane protein</topology>
    </subcellularLocation>
</comment>
<evidence type="ECO:0000256" key="4">
    <source>
        <dbReference type="ARBA" id="ARBA00022617"/>
    </source>
</evidence>
<evidence type="ECO:0000256" key="6">
    <source>
        <dbReference type="ARBA" id="ARBA00022723"/>
    </source>
</evidence>
<keyword evidence="8" id="KW-0560">Oxidoreductase</keyword>
<accession>A0A1J3J371</accession>
<proteinExistence type="inferred from homology"/>
<evidence type="ECO:0000256" key="10">
    <source>
        <dbReference type="ARBA" id="ARBA00023136"/>
    </source>
</evidence>
<dbReference type="Gene3D" id="1.10.630.10">
    <property type="entry name" value="Cytochrome P450"/>
    <property type="match status" value="2"/>
</dbReference>
<dbReference type="InterPro" id="IPR051103">
    <property type="entry name" value="Plant_metabolite_P450s"/>
</dbReference>
<dbReference type="AlphaFoldDB" id="A0A1J3J371"/>
<keyword evidence="9" id="KW-0503">Monooxygenase</keyword>
<keyword evidence="7" id="KW-1133">Transmembrane helix</keyword>
<keyword evidence="5" id="KW-0812">Transmembrane</keyword>
<keyword evidence="6" id="KW-0479">Metal-binding</keyword>
<evidence type="ECO:0000256" key="8">
    <source>
        <dbReference type="ARBA" id="ARBA00023002"/>
    </source>
</evidence>
<comment type="cofactor">
    <cofactor evidence="1">
        <name>heme</name>
        <dbReference type="ChEBI" id="CHEBI:30413"/>
    </cofactor>
</comment>
<evidence type="ECO:0000256" key="2">
    <source>
        <dbReference type="ARBA" id="ARBA00004167"/>
    </source>
</evidence>
<dbReference type="InterPro" id="IPR002401">
    <property type="entry name" value="Cyt_P450_E_grp-I"/>
</dbReference>
<evidence type="ECO:0000256" key="7">
    <source>
        <dbReference type="ARBA" id="ARBA00022989"/>
    </source>
</evidence>
<organism evidence="11">
    <name type="scientific">Noccaea caerulescens</name>
    <name type="common">Alpine penny-cress</name>
    <name type="synonym">Thlaspi caerulescens</name>
    <dbReference type="NCBI Taxonomy" id="107243"/>
    <lineage>
        <taxon>Eukaryota</taxon>
        <taxon>Viridiplantae</taxon>
        <taxon>Streptophyta</taxon>
        <taxon>Embryophyta</taxon>
        <taxon>Tracheophyta</taxon>
        <taxon>Spermatophyta</taxon>
        <taxon>Magnoliopsida</taxon>
        <taxon>eudicotyledons</taxon>
        <taxon>Gunneridae</taxon>
        <taxon>Pentapetalae</taxon>
        <taxon>rosids</taxon>
        <taxon>malvids</taxon>
        <taxon>Brassicales</taxon>
        <taxon>Brassicaceae</taxon>
        <taxon>Coluteocarpeae</taxon>
        <taxon>Noccaea</taxon>
    </lineage>
</organism>
<dbReference type="GO" id="GO:0016709">
    <property type="term" value="F:oxidoreductase activity, acting on paired donors, with incorporation or reduction of molecular oxygen, NAD(P)H as one donor, and incorporation of one atom of oxygen"/>
    <property type="evidence" value="ECO:0007669"/>
    <property type="project" value="TreeGrafter"/>
</dbReference>
<comment type="similarity">
    <text evidence="3">Belongs to the cytochrome P450 family.</text>
</comment>
<keyword evidence="4" id="KW-0349">Heme</keyword>
<dbReference type="InterPro" id="IPR036396">
    <property type="entry name" value="Cyt_P450_sf"/>
</dbReference>
<evidence type="ECO:0000313" key="11">
    <source>
        <dbReference type="EMBL" id="JAU86978.1"/>
    </source>
</evidence>
<dbReference type="PANTHER" id="PTHR24298">
    <property type="entry name" value="FLAVONOID 3'-MONOOXYGENASE-RELATED"/>
    <property type="match status" value="1"/>
</dbReference>
<keyword evidence="10" id="KW-0472">Membrane</keyword>
<dbReference type="PRINTS" id="PR00463">
    <property type="entry name" value="EP450I"/>
</dbReference>
<dbReference type="InterPro" id="IPR001128">
    <property type="entry name" value="Cyt_P450"/>
</dbReference>
<protein>
    <submittedName>
        <fullName evidence="11">Uncharacterized protein</fullName>
    </submittedName>
</protein>
<dbReference type="GO" id="GO:0016020">
    <property type="term" value="C:membrane"/>
    <property type="evidence" value="ECO:0007669"/>
    <property type="project" value="UniProtKB-SubCell"/>
</dbReference>
<dbReference type="PANTHER" id="PTHR24298:SF827">
    <property type="entry name" value="CYTOCHROME P450, FAMILY 705, SUBFAMILY A, POLYPEPTIDE 8-RELATED"/>
    <property type="match status" value="1"/>
</dbReference>
<reference evidence="11" key="1">
    <citation type="submission" date="2016-07" db="EMBL/GenBank/DDBJ databases">
        <title>De novo transcriptome assembly of four accessions of the metal hyperaccumulator plant Noccaea caerulescens.</title>
        <authorList>
            <person name="Blande D."/>
            <person name="Halimaa P."/>
            <person name="Tervahauta A.I."/>
            <person name="Aarts M.G."/>
            <person name="Karenlampi S.O."/>
        </authorList>
    </citation>
    <scope>NUCLEOTIDE SEQUENCE</scope>
</reference>
<name>A0A1J3J371_NOCCA</name>
<dbReference type="SUPFAM" id="SSF48264">
    <property type="entry name" value="Cytochrome P450"/>
    <property type="match status" value="1"/>
</dbReference>
<dbReference type="GO" id="GO:0005506">
    <property type="term" value="F:iron ion binding"/>
    <property type="evidence" value="ECO:0007669"/>
    <property type="project" value="InterPro"/>
</dbReference>
<evidence type="ECO:0000256" key="3">
    <source>
        <dbReference type="ARBA" id="ARBA00010617"/>
    </source>
</evidence>
<evidence type="ECO:0000256" key="1">
    <source>
        <dbReference type="ARBA" id="ARBA00001971"/>
    </source>
</evidence>
<gene>
    <name evidence="11" type="ORF">MP_TR25334_c0_g1_i1_g.74237</name>
</gene>